<keyword evidence="4 9" id="KW-0808">Transferase</keyword>
<evidence type="ECO:0000256" key="8">
    <source>
        <dbReference type="ARBA" id="ARBA00023315"/>
    </source>
</evidence>
<keyword evidence="8 9" id="KW-0012">Acyltransferase</keyword>
<dbReference type="PANTHER" id="PTHR34069:SF2">
    <property type="entry name" value="BETA-KETOACYL-[ACYL-CARRIER-PROTEIN] SYNTHASE III"/>
    <property type="match status" value="1"/>
</dbReference>
<keyword evidence="13" id="KW-1185">Reference proteome</keyword>
<dbReference type="Pfam" id="PF08541">
    <property type="entry name" value="ACP_syn_III_C"/>
    <property type="match status" value="1"/>
</dbReference>
<dbReference type="PANTHER" id="PTHR34069">
    <property type="entry name" value="3-OXOACYL-[ACYL-CARRIER-PROTEIN] SYNTHASE 3"/>
    <property type="match status" value="1"/>
</dbReference>
<protein>
    <recommendedName>
        <fullName evidence="9">Beta-ketoacyl-[acyl-carrier-protein] synthase III</fullName>
        <shortName evidence="9">Beta-ketoacyl-ACP synthase III</shortName>
        <shortName evidence="9">KAS III</shortName>
        <ecNumber evidence="9">2.3.1.180</ecNumber>
    </recommendedName>
    <alternativeName>
        <fullName evidence="9">3-oxoacyl-[acyl-carrier-protein] synthase 3</fullName>
    </alternativeName>
    <alternativeName>
        <fullName evidence="9">3-oxoacyl-[acyl-carrier-protein] synthase III</fullName>
    </alternativeName>
</protein>
<comment type="similarity">
    <text evidence="1 9">Belongs to the thiolase-like superfamily. FabH family.</text>
</comment>
<dbReference type="GO" id="GO:0004315">
    <property type="term" value="F:3-oxoacyl-[acyl-carrier-protein] synthase activity"/>
    <property type="evidence" value="ECO:0007669"/>
    <property type="project" value="InterPro"/>
</dbReference>
<evidence type="ECO:0000256" key="4">
    <source>
        <dbReference type="ARBA" id="ARBA00022679"/>
    </source>
</evidence>
<dbReference type="InterPro" id="IPR004655">
    <property type="entry name" value="FabH"/>
</dbReference>
<evidence type="ECO:0000259" key="11">
    <source>
        <dbReference type="Pfam" id="PF08545"/>
    </source>
</evidence>
<dbReference type="UniPathway" id="UPA00094"/>
<accession>A0A0D5NPY8</accession>
<evidence type="ECO:0000313" key="13">
    <source>
        <dbReference type="Proteomes" id="UP000032633"/>
    </source>
</evidence>
<feature type="active site" evidence="9">
    <location>
        <position position="281"/>
    </location>
</feature>
<dbReference type="EMBL" id="CP011058">
    <property type="protein sequence ID" value="AJY77321.1"/>
    <property type="molecule type" value="Genomic_DNA"/>
</dbReference>
<dbReference type="SUPFAM" id="SSF53901">
    <property type="entry name" value="Thiolase-like"/>
    <property type="match status" value="1"/>
</dbReference>
<keyword evidence="5 9" id="KW-0276">Fatty acid metabolism</keyword>
<dbReference type="HAMAP" id="MF_01815">
    <property type="entry name" value="FabH"/>
    <property type="match status" value="1"/>
</dbReference>
<evidence type="ECO:0000259" key="10">
    <source>
        <dbReference type="Pfam" id="PF08541"/>
    </source>
</evidence>
<feature type="domain" description="Beta-ketoacyl-[acyl-carrier-protein] synthase III C-terminal" evidence="10">
    <location>
        <begin position="237"/>
        <end position="324"/>
    </location>
</feature>
<dbReference type="STRING" id="1126833.VN24_25625"/>
<evidence type="ECO:0000256" key="5">
    <source>
        <dbReference type="ARBA" id="ARBA00022832"/>
    </source>
</evidence>
<keyword evidence="9" id="KW-0511">Multifunctional enzyme</keyword>
<dbReference type="InterPro" id="IPR013747">
    <property type="entry name" value="ACP_syn_III_C"/>
</dbReference>
<dbReference type="HOGENOM" id="CLU_039592_3_1_9"/>
<dbReference type="GO" id="GO:0044550">
    <property type="term" value="P:secondary metabolite biosynthetic process"/>
    <property type="evidence" value="ECO:0007669"/>
    <property type="project" value="TreeGrafter"/>
</dbReference>
<evidence type="ECO:0000313" key="12">
    <source>
        <dbReference type="EMBL" id="AJY77321.1"/>
    </source>
</evidence>
<sequence length="324" mass="34435">MYKAVISGVGSYLPAKRITNADLEQLVSLTDDWIVSRTGIKERRVSEDSEATSDLAYPAALEAVQNAGIDPADLDMIVVATETPDHILPPVACQIQHKLGCGHISALDVHSTCVGFLSALQIAEQYIKLGTHRHILVVGADTLTKITDYSDPYTSILFGDGAGAAVISRGGEAGGAGIISTLLRSDGECFGALFVPGGGSRYRASEEHKAKMVMDGSKIFKTAVNTMTSGSEEVLLNSGYTKKDVDWFIPHQANGRIIDAVARNLSVPEEKMIKTVRYLGNSCSATIPTALCMAVKDGRIKRGDTLLMTAFGAGAVWGAALVQY</sequence>
<name>A0A0D5NPY8_9BACL</name>
<feature type="domain" description="Beta-ketoacyl-[acyl-carrier-protein] synthase III N-terminal" evidence="11">
    <location>
        <begin position="107"/>
        <end position="187"/>
    </location>
</feature>
<proteinExistence type="inferred from homology"/>
<dbReference type="InterPro" id="IPR013751">
    <property type="entry name" value="ACP_syn_III_N"/>
</dbReference>
<dbReference type="InterPro" id="IPR016039">
    <property type="entry name" value="Thiolase-like"/>
</dbReference>
<evidence type="ECO:0000256" key="6">
    <source>
        <dbReference type="ARBA" id="ARBA00023098"/>
    </source>
</evidence>
<reference evidence="12 13" key="1">
    <citation type="journal article" date="2015" name="J. Biotechnol.">
        <title>Complete genome sequence of Paenibacillus beijingensis 7188(T) (=DSM 24997(T)), a novel rhizobacterium from jujube garden soil.</title>
        <authorList>
            <person name="Kwak Y."/>
            <person name="Shin J.H."/>
        </authorList>
    </citation>
    <scope>NUCLEOTIDE SEQUENCE [LARGE SCALE GENOMIC DNA]</scope>
    <source>
        <strain evidence="12 13">DSM 24997</strain>
    </source>
</reference>
<evidence type="ECO:0000256" key="7">
    <source>
        <dbReference type="ARBA" id="ARBA00023160"/>
    </source>
</evidence>
<keyword evidence="6 9" id="KW-0443">Lipid metabolism</keyword>
<comment type="function">
    <text evidence="9">Catalyzes the condensation reaction of fatty acid synthesis by the addition to an acyl acceptor of two carbons from malonyl-ACP. Catalyzes the first condensation reaction which initiates fatty acid synthesis and may therefore play a role in governing the total rate of fatty acid production. Possesses both acetoacetyl-ACP synthase and acetyl transacylase activities. Its substrate specificity determines the biosynthesis of branched-chain and/or straight-chain of fatty acids.</text>
</comment>
<dbReference type="EC" id="2.3.1.180" evidence="9"/>
<comment type="subcellular location">
    <subcellularLocation>
        <location evidence="9">Cytoplasm</location>
    </subcellularLocation>
</comment>
<evidence type="ECO:0000256" key="3">
    <source>
        <dbReference type="ARBA" id="ARBA00022516"/>
    </source>
</evidence>
<dbReference type="CDD" id="cd00830">
    <property type="entry name" value="KAS_III"/>
    <property type="match status" value="1"/>
</dbReference>
<dbReference type="GO" id="GO:0005737">
    <property type="term" value="C:cytoplasm"/>
    <property type="evidence" value="ECO:0007669"/>
    <property type="project" value="UniProtKB-SubCell"/>
</dbReference>
<dbReference type="NCBIfam" id="NF006829">
    <property type="entry name" value="PRK09352.1"/>
    <property type="match status" value="1"/>
</dbReference>
<dbReference type="Pfam" id="PF08545">
    <property type="entry name" value="ACP_syn_III"/>
    <property type="match status" value="1"/>
</dbReference>
<keyword evidence="7 9" id="KW-0275">Fatty acid biosynthesis</keyword>
<dbReference type="GO" id="GO:0006633">
    <property type="term" value="P:fatty acid biosynthetic process"/>
    <property type="evidence" value="ECO:0007669"/>
    <property type="project" value="UniProtKB-UniRule"/>
</dbReference>
<evidence type="ECO:0000256" key="9">
    <source>
        <dbReference type="HAMAP-Rule" id="MF_01815"/>
    </source>
</evidence>
<keyword evidence="2 9" id="KW-0963">Cytoplasm</keyword>
<dbReference type="Gene3D" id="3.40.47.10">
    <property type="match status" value="1"/>
</dbReference>
<feature type="active site" evidence="9">
    <location>
        <position position="113"/>
    </location>
</feature>
<comment type="domain">
    <text evidence="9">The last Arg residue of the ACP-binding site is essential for the weak association between ACP/AcpP and FabH.</text>
</comment>
<reference evidence="13" key="2">
    <citation type="submission" date="2015-03" db="EMBL/GenBank/DDBJ databases">
        <title>Genome sequence of Paenibacillus beijingensis strain DSM 24997T.</title>
        <authorList>
            <person name="Kwak Y."/>
            <person name="Shin J.-H."/>
        </authorList>
    </citation>
    <scope>NUCLEOTIDE SEQUENCE [LARGE SCALE GENOMIC DNA]</scope>
    <source>
        <strain evidence="13">DSM 24997</strain>
    </source>
</reference>
<feature type="active site" evidence="9">
    <location>
        <position position="251"/>
    </location>
</feature>
<dbReference type="NCBIfam" id="TIGR00747">
    <property type="entry name" value="fabH"/>
    <property type="match status" value="1"/>
</dbReference>
<dbReference type="KEGG" id="pbj:VN24_25625"/>
<dbReference type="RefSeq" id="WP_045672746.1">
    <property type="nucleotide sequence ID" value="NZ_CP011058.1"/>
</dbReference>
<comment type="catalytic activity">
    <reaction evidence="9">
        <text>malonyl-[ACP] + acetyl-CoA + H(+) = 3-oxobutanoyl-[ACP] + CO2 + CoA</text>
        <dbReference type="Rhea" id="RHEA:12080"/>
        <dbReference type="Rhea" id="RHEA-COMP:9623"/>
        <dbReference type="Rhea" id="RHEA-COMP:9625"/>
        <dbReference type="ChEBI" id="CHEBI:15378"/>
        <dbReference type="ChEBI" id="CHEBI:16526"/>
        <dbReference type="ChEBI" id="CHEBI:57287"/>
        <dbReference type="ChEBI" id="CHEBI:57288"/>
        <dbReference type="ChEBI" id="CHEBI:78449"/>
        <dbReference type="ChEBI" id="CHEBI:78450"/>
        <dbReference type="EC" id="2.3.1.180"/>
    </reaction>
</comment>
<comment type="pathway">
    <text evidence="9">Lipid metabolism; fatty acid biosynthesis.</text>
</comment>
<feature type="region of interest" description="ACP-binding" evidence="9">
    <location>
        <begin position="252"/>
        <end position="256"/>
    </location>
</feature>
<organism evidence="12 13">
    <name type="scientific">Paenibacillus beijingensis</name>
    <dbReference type="NCBI Taxonomy" id="1126833"/>
    <lineage>
        <taxon>Bacteria</taxon>
        <taxon>Bacillati</taxon>
        <taxon>Bacillota</taxon>
        <taxon>Bacilli</taxon>
        <taxon>Bacillales</taxon>
        <taxon>Paenibacillaceae</taxon>
        <taxon>Paenibacillus</taxon>
    </lineage>
</organism>
<dbReference type="OrthoDB" id="9815506at2"/>
<dbReference type="Proteomes" id="UP000032633">
    <property type="component" value="Chromosome"/>
</dbReference>
<dbReference type="AlphaFoldDB" id="A0A0D5NPY8"/>
<evidence type="ECO:0000256" key="1">
    <source>
        <dbReference type="ARBA" id="ARBA00008642"/>
    </source>
</evidence>
<evidence type="ECO:0000256" key="2">
    <source>
        <dbReference type="ARBA" id="ARBA00022490"/>
    </source>
</evidence>
<keyword evidence="3 9" id="KW-0444">Lipid biosynthesis</keyword>
<dbReference type="PATRIC" id="fig|1126833.4.peg.5633"/>
<gene>
    <name evidence="9" type="primary">fabH</name>
    <name evidence="12" type="ORF">VN24_25625</name>
</gene>
<comment type="subunit">
    <text evidence="9">Homodimer.</text>
</comment>
<dbReference type="GO" id="GO:0033818">
    <property type="term" value="F:beta-ketoacyl-acyl-carrier-protein synthase III activity"/>
    <property type="evidence" value="ECO:0007669"/>
    <property type="project" value="UniProtKB-UniRule"/>
</dbReference>